<evidence type="ECO:0000256" key="3">
    <source>
        <dbReference type="ARBA" id="ARBA00022723"/>
    </source>
</evidence>
<keyword evidence="2" id="KW-0436">Ligase</keyword>
<evidence type="ECO:0000256" key="2">
    <source>
        <dbReference type="ARBA" id="ARBA00022598"/>
    </source>
</evidence>
<dbReference type="Proteomes" id="UP000006182">
    <property type="component" value="Segment"/>
</dbReference>
<evidence type="ECO:0000259" key="10">
    <source>
        <dbReference type="PROSITE" id="PS51278"/>
    </source>
</evidence>
<dbReference type="InterPro" id="IPR029055">
    <property type="entry name" value="Ntn_hydrolases_N"/>
</dbReference>
<evidence type="ECO:0000313" key="11">
    <source>
        <dbReference type="EMBL" id="ALH23790.1"/>
    </source>
</evidence>
<dbReference type="EC" id="6.3.4.20" evidence="8"/>
<dbReference type="GO" id="GO:0016874">
    <property type="term" value="F:ligase activity"/>
    <property type="evidence" value="ECO:0007669"/>
    <property type="project" value="UniProtKB-KW"/>
</dbReference>
<dbReference type="SUPFAM" id="SSF56235">
    <property type="entry name" value="N-terminal nucleophile aminohydrolases (Ntn hydrolases)"/>
    <property type="match status" value="1"/>
</dbReference>
<dbReference type="InterPro" id="IPR014729">
    <property type="entry name" value="Rossmann-like_a/b/a_fold"/>
</dbReference>
<dbReference type="GO" id="GO:0005524">
    <property type="term" value="F:ATP binding"/>
    <property type="evidence" value="ECO:0007669"/>
    <property type="project" value="UniProtKB-KW"/>
</dbReference>
<evidence type="ECO:0000256" key="9">
    <source>
        <dbReference type="ARBA" id="ARBA00047890"/>
    </source>
</evidence>
<keyword evidence="5" id="KW-0862">Zinc</keyword>
<dbReference type="Pfam" id="PF13537">
    <property type="entry name" value="GATase_7"/>
    <property type="match status" value="1"/>
</dbReference>
<gene>
    <name evidence="11" type="primary">queC</name>
    <name evidence="11" type="ORF">PaMx25_40</name>
</gene>
<dbReference type="GO" id="GO:0046872">
    <property type="term" value="F:metal ion binding"/>
    <property type="evidence" value="ECO:0007669"/>
    <property type="project" value="UniProtKB-KW"/>
</dbReference>
<evidence type="ECO:0000256" key="7">
    <source>
        <dbReference type="ARBA" id="ARBA00037993"/>
    </source>
</evidence>
<comment type="catalytic activity">
    <reaction evidence="9">
        <text>7-carboxy-7-carbaguanine + NH4(+) + 2 ATP = 7-cyano-7-carbaguanine + 2 AMP + 2 diphosphate + 2 H(+)</text>
        <dbReference type="Rhea" id="RHEA:27982"/>
        <dbReference type="ChEBI" id="CHEBI:15378"/>
        <dbReference type="ChEBI" id="CHEBI:28938"/>
        <dbReference type="ChEBI" id="CHEBI:30616"/>
        <dbReference type="ChEBI" id="CHEBI:33019"/>
        <dbReference type="ChEBI" id="CHEBI:45075"/>
        <dbReference type="ChEBI" id="CHEBI:61036"/>
        <dbReference type="ChEBI" id="CHEBI:456215"/>
        <dbReference type="EC" id="6.3.4.20"/>
    </reaction>
</comment>
<dbReference type="OrthoDB" id="1951at10239"/>
<keyword evidence="4" id="KW-0547">Nucleotide-binding</keyword>
<evidence type="ECO:0000256" key="1">
    <source>
        <dbReference type="ARBA" id="ARBA00005061"/>
    </source>
</evidence>
<accession>A0A0S0N8S9</accession>
<dbReference type="Gene3D" id="3.40.50.620">
    <property type="entry name" value="HUPs"/>
    <property type="match status" value="1"/>
</dbReference>
<dbReference type="CDD" id="cd01995">
    <property type="entry name" value="QueC-like"/>
    <property type="match status" value="1"/>
</dbReference>
<evidence type="ECO:0000256" key="4">
    <source>
        <dbReference type="ARBA" id="ARBA00022741"/>
    </source>
</evidence>
<name>A0A0S0N8S9_9CAUD</name>
<dbReference type="KEGG" id="vg:40079472"/>
<dbReference type="PANTHER" id="PTHR42914">
    <property type="entry name" value="7-CYANO-7-DEAZAGUANINE SYNTHASE"/>
    <property type="match status" value="1"/>
</dbReference>
<feature type="domain" description="Glutamine amidotransferase type-2" evidence="10">
    <location>
        <begin position="2"/>
        <end position="228"/>
    </location>
</feature>
<dbReference type="EMBL" id="JQ067084">
    <property type="protein sequence ID" value="ALH23790.1"/>
    <property type="molecule type" value="Genomic_DNA"/>
</dbReference>
<dbReference type="PANTHER" id="PTHR42914:SF1">
    <property type="entry name" value="7-CYANO-7-DEAZAGUANINE SYNTHASE"/>
    <property type="match status" value="1"/>
</dbReference>
<evidence type="ECO:0000313" key="12">
    <source>
        <dbReference type="Proteomes" id="UP000006182"/>
    </source>
</evidence>
<reference evidence="11 12" key="1">
    <citation type="journal article" date="2012" name="Appl. Environ. Microbiol.">
        <title>High Diversity and Novel Species of Pseudomonas aeruginosa Bacteriophages.</title>
        <authorList>
            <person name="Sepulveda-Robles O."/>
            <person name="Kameyama L."/>
            <person name="Guarneros G."/>
        </authorList>
    </citation>
    <scope>NUCLEOTIDE SEQUENCE [LARGE SCALE GENOMIC DNA]</scope>
</reference>
<keyword evidence="12" id="KW-1185">Reference proteome</keyword>
<sequence length="466" mass="51201">MCAIIGALVWGLTTPDTRSQANGLLNHIIQQSHERGRDGRGFLTNYGDDIVIEKSTERKEGKDWHPVEFFKGDVESATFISNLRAEPTTEYVANKSQDDQQPYSAGHWSIVHNGTIANDKALRTGKVPTRIDSAAIAEVLDANRCDGSNAYRTALHFIEGVKKLKGSYAILATHSEQKNHLLVAANYRPIWFVVTEVGVFFASARHYFPDNMTPRMVDPYSVMSFYFSDHLEIRGESLYDVGARSKALVVCSGGLDSVVAATYVKKVIGVETELIHFCYGSRAEGPEVIAVQAAADAIGVPCTVFPLPVYKPSDSPLLQADSKIAGGEEGAEFAHEWVPARNLLLLSVATAYAEANGFDTIVLGNNLEEAGAYPDNEPEFIAKFNDLLPFAVGDGKRMRVMMPVGNLMKHEIVELGHRIGAPLDKTWSCYRAGEQHCGTCGPCYMRRTAFEINGLEEVITYANEKE</sequence>
<dbReference type="RefSeq" id="YP_009603590.1">
    <property type="nucleotide sequence ID" value="NC_041953.1"/>
</dbReference>
<dbReference type="SUPFAM" id="SSF52402">
    <property type="entry name" value="Adenine nucleotide alpha hydrolases-like"/>
    <property type="match status" value="1"/>
</dbReference>
<comment type="pathway">
    <text evidence="1">Purine metabolism; 7-cyano-7-deazaguanine biosynthesis.</text>
</comment>
<organism evidence="11 12">
    <name type="scientific">Pseudomonas phage PaMx25</name>
    <dbReference type="NCBI Taxonomy" id="1175654"/>
    <lineage>
        <taxon>Viruses</taxon>
        <taxon>Duplodnaviria</taxon>
        <taxon>Heunggongvirae</taxon>
        <taxon>Uroviricota</taxon>
        <taxon>Caudoviricetes</taxon>
        <taxon>Queuovirinae</taxon>
        <taxon>Nipunavirus</taxon>
        <taxon>Nipunavirus PaMx25</taxon>
    </lineage>
</organism>
<dbReference type="PROSITE" id="PS51278">
    <property type="entry name" value="GATASE_TYPE_2"/>
    <property type="match status" value="1"/>
</dbReference>
<comment type="similarity">
    <text evidence="7">Belongs to the QueC family.</text>
</comment>
<evidence type="ECO:0000256" key="5">
    <source>
        <dbReference type="ARBA" id="ARBA00022833"/>
    </source>
</evidence>
<dbReference type="Gene3D" id="3.60.20.10">
    <property type="entry name" value="Glutamine Phosphoribosylpyrophosphate, subunit 1, domain 1"/>
    <property type="match status" value="1"/>
</dbReference>
<keyword evidence="3" id="KW-0479">Metal-binding</keyword>
<evidence type="ECO:0000256" key="8">
    <source>
        <dbReference type="ARBA" id="ARBA00039149"/>
    </source>
</evidence>
<dbReference type="GeneID" id="40079472"/>
<keyword evidence="6" id="KW-0067">ATP-binding</keyword>
<evidence type="ECO:0000256" key="6">
    <source>
        <dbReference type="ARBA" id="ARBA00022840"/>
    </source>
</evidence>
<dbReference type="Pfam" id="PF06508">
    <property type="entry name" value="QueC"/>
    <property type="match status" value="1"/>
</dbReference>
<proteinExistence type="inferred from homology"/>
<dbReference type="InterPro" id="IPR017932">
    <property type="entry name" value="GATase_2_dom"/>
</dbReference>
<protein>
    <recommendedName>
        <fullName evidence="8">7-cyano-7-deazaguanine synthase</fullName>
        <ecNumber evidence="8">6.3.4.20</ecNumber>
    </recommendedName>
</protein>
<dbReference type="InterPro" id="IPR018317">
    <property type="entry name" value="QueC"/>
</dbReference>